<dbReference type="InterPro" id="IPR015943">
    <property type="entry name" value="WD40/YVTN_repeat-like_dom_sf"/>
</dbReference>
<dbReference type="Gene3D" id="3.10.20.870">
    <property type="entry name" value="PFU (PLAA family ubiquitin binding), C-terminal domain"/>
    <property type="match status" value="1"/>
</dbReference>
<proteinExistence type="predicted"/>
<dbReference type="PANTHER" id="PTHR19849">
    <property type="entry name" value="PHOSPHOLIPASE A-2-ACTIVATING PROTEIN"/>
    <property type="match status" value="1"/>
</dbReference>
<dbReference type="InterPro" id="IPR036322">
    <property type="entry name" value="WD40_repeat_dom_sf"/>
</dbReference>
<comment type="subcellular location">
    <subcellularLocation>
        <location evidence="1">Cytoplasm</location>
    </subcellularLocation>
</comment>
<organism evidence="9 10">
    <name type="scientific">Phytophthora fragariaefolia</name>
    <dbReference type="NCBI Taxonomy" id="1490495"/>
    <lineage>
        <taxon>Eukaryota</taxon>
        <taxon>Sar</taxon>
        <taxon>Stramenopiles</taxon>
        <taxon>Oomycota</taxon>
        <taxon>Peronosporomycetes</taxon>
        <taxon>Peronosporales</taxon>
        <taxon>Peronosporaceae</taxon>
        <taxon>Phytophthora</taxon>
    </lineage>
</organism>
<dbReference type="GO" id="GO:0043161">
    <property type="term" value="P:proteasome-mediated ubiquitin-dependent protein catabolic process"/>
    <property type="evidence" value="ECO:0007669"/>
    <property type="project" value="TreeGrafter"/>
</dbReference>
<dbReference type="InterPro" id="IPR015155">
    <property type="entry name" value="PFU"/>
</dbReference>
<dbReference type="Gene3D" id="2.130.10.10">
    <property type="entry name" value="YVTN repeat-like/Quinoprotein amine dehydrogenase"/>
    <property type="match status" value="2"/>
</dbReference>
<evidence type="ECO:0000256" key="1">
    <source>
        <dbReference type="ARBA" id="ARBA00004496"/>
    </source>
</evidence>
<feature type="domain" description="PFU" evidence="7">
    <location>
        <begin position="360"/>
        <end position="455"/>
    </location>
</feature>
<evidence type="ECO:0000256" key="3">
    <source>
        <dbReference type="ARBA" id="ARBA00022574"/>
    </source>
</evidence>
<keyword evidence="10" id="KW-1185">Reference proteome</keyword>
<dbReference type="GO" id="GO:0005737">
    <property type="term" value="C:cytoplasm"/>
    <property type="evidence" value="ECO:0007669"/>
    <property type="project" value="UniProtKB-SubCell"/>
</dbReference>
<dbReference type="SMART" id="SM00320">
    <property type="entry name" value="WD40"/>
    <property type="match status" value="7"/>
</dbReference>
<evidence type="ECO:0000256" key="5">
    <source>
        <dbReference type="PROSITE-ProRule" id="PRU00221"/>
    </source>
</evidence>
<dbReference type="PROSITE" id="PS50294">
    <property type="entry name" value="WD_REPEATS_REGION"/>
    <property type="match status" value="1"/>
</dbReference>
<feature type="region of interest" description="Disordered" evidence="6">
    <location>
        <begin position="452"/>
        <end position="471"/>
    </location>
</feature>
<dbReference type="GO" id="GO:0043130">
    <property type="term" value="F:ubiquitin binding"/>
    <property type="evidence" value="ECO:0007669"/>
    <property type="project" value="TreeGrafter"/>
</dbReference>
<protein>
    <submittedName>
        <fullName evidence="9">Unnamed protein product</fullName>
    </submittedName>
</protein>
<dbReference type="OrthoDB" id="10265988at2759"/>
<dbReference type="InterPro" id="IPR038122">
    <property type="entry name" value="PFU_sf"/>
</dbReference>
<evidence type="ECO:0000256" key="6">
    <source>
        <dbReference type="SAM" id="MobiDB-lite"/>
    </source>
</evidence>
<dbReference type="Pfam" id="PF00400">
    <property type="entry name" value="WD40"/>
    <property type="match status" value="7"/>
</dbReference>
<evidence type="ECO:0000313" key="9">
    <source>
        <dbReference type="EMBL" id="GMF30790.1"/>
    </source>
</evidence>
<feature type="compositionally biased region" description="Polar residues" evidence="6">
    <location>
        <begin position="455"/>
        <end position="471"/>
    </location>
</feature>
<keyword evidence="4" id="KW-0677">Repeat</keyword>
<keyword evidence="2" id="KW-0963">Cytoplasm</keyword>
<dbReference type="Proteomes" id="UP001165121">
    <property type="component" value="Unassembled WGS sequence"/>
</dbReference>
<feature type="repeat" description="WD" evidence="5">
    <location>
        <begin position="11"/>
        <end position="41"/>
    </location>
</feature>
<dbReference type="AlphaFoldDB" id="A0A9W6UEB9"/>
<dbReference type="PROSITE" id="PS51396">
    <property type="entry name" value="PUL"/>
    <property type="match status" value="1"/>
</dbReference>
<dbReference type="Pfam" id="PF08324">
    <property type="entry name" value="PUL"/>
    <property type="match status" value="1"/>
</dbReference>
<dbReference type="InterPro" id="IPR001680">
    <property type="entry name" value="WD40_rpt"/>
</dbReference>
<evidence type="ECO:0000313" key="10">
    <source>
        <dbReference type="Proteomes" id="UP001165121"/>
    </source>
</evidence>
<accession>A0A9W6UEB9</accession>
<dbReference type="Pfam" id="PF09070">
    <property type="entry name" value="PFU"/>
    <property type="match status" value="1"/>
</dbReference>
<dbReference type="Gene3D" id="1.25.10.10">
    <property type="entry name" value="Leucine-rich Repeat Variant"/>
    <property type="match status" value="1"/>
</dbReference>
<name>A0A9W6UEB9_9STRA</name>
<dbReference type="PROSITE" id="PS50082">
    <property type="entry name" value="WD_REPEATS_2"/>
    <property type="match status" value="2"/>
</dbReference>
<feature type="repeat" description="WD" evidence="5">
    <location>
        <begin position="97"/>
        <end position="138"/>
    </location>
</feature>
<dbReference type="CDD" id="cd00200">
    <property type="entry name" value="WD40"/>
    <property type="match status" value="1"/>
</dbReference>
<gene>
    <name evidence="9" type="ORF">Pfra01_000689100</name>
</gene>
<dbReference type="InterPro" id="IPR013535">
    <property type="entry name" value="PUL_dom"/>
</dbReference>
<comment type="caution">
    <text evidence="9">The sequence shown here is derived from an EMBL/GenBank/DDBJ whole genome shotgun (WGS) entry which is preliminary data.</text>
</comment>
<dbReference type="InterPro" id="IPR011989">
    <property type="entry name" value="ARM-like"/>
</dbReference>
<reference evidence="9" key="1">
    <citation type="submission" date="2023-04" db="EMBL/GenBank/DDBJ databases">
        <title>Phytophthora fragariaefolia NBRC 109709.</title>
        <authorList>
            <person name="Ichikawa N."/>
            <person name="Sato H."/>
            <person name="Tonouchi N."/>
        </authorList>
    </citation>
    <scope>NUCLEOTIDE SEQUENCE</scope>
    <source>
        <strain evidence="9">NBRC 109709</strain>
    </source>
</reference>
<keyword evidence="3 5" id="KW-0853">WD repeat</keyword>
<feature type="domain" description="PUL" evidence="8">
    <location>
        <begin position="458"/>
        <end position="638"/>
    </location>
</feature>
<evidence type="ECO:0000259" key="7">
    <source>
        <dbReference type="PROSITE" id="PS51394"/>
    </source>
</evidence>
<dbReference type="SUPFAM" id="SSF50978">
    <property type="entry name" value="WD40 repeat-like"/>
    <property type="match status" value="1"/>
</dbReference>
<evidence type="ECO:0000259" key="8">
    <source>
        <dbReference type="PROSITE" id="PS51396"/>
    </source>
</evidence>
<dbReference type="EMBL" id="BSXT01000603">
    <property type="protein sequence ID" value="GMF30790.1"/>
    <property type="molecule type" value="Genomic_DNA"/>
</dbReference>
<dbReference type="GO" id="GO:0005634">
    <property type="term" value="C:nucleus"/>
    <property type="evidence" value="ECO:0007669"/>
    <property type="project" value="TreeGrafter"/>
</dbReference>
<evidence type="ECO:0000256" key="4">
    <source>
        <dbReference type="ARBA" id="ARBA00022737"/>
    </source>
</evidence>
<dbReference type="PANTHER" id="PTHR19849:SF0">
    <property type="entry name" value="PHOSPHOLIPASE A-2-ACTIVATING PROTEIN"/>
    <property type="match status" value="1"/>
</dbReference>
<dbReference type="FunFam" id="3.10.20.870:FF:000004">
    <property type="entry name" value="Phospholipase A-2-activating protein"/>
    <property type="match status" value="1"/>
</dbReference>
<sequence>MAATYDVAGELRGHEGAVRCVSALSPDLLVTGAMDSAARLWLREAGGGFAAVESATVFEHEHWVTASVALRDGGFATGSMDRNVRLFDAQGQRRALLRGHEGGVISLATSADGKRLLSGSWDGTARVWSLDTLECLHVLSGHENGVCVLALPDGSVVTGSTGRQVGNRVADFTLRFWAKDTLALTKTLADHQGPIRQLALVPDVGFVSCSNDGSIKLRTLDGAVVASMEHPLNAEGKPGFVLGVAVLSNGFLVSASEDCTARVWTLDGALVQTLEHPGGLWCVSALPDGDFATGCDDKVVRVFTHDAARVDPDAVASFQAAVEEARIAKTRGPSGVEIEALPDYEQRATVNGNSDGQIQMFRRGTKAWACQWSGPSRTWIDVSCSGGAYDMVIPVEIELPGGVKKLEIGYNQGQNPFTVAQEFIDKHMLDQGYLREIADYITQRASEYRPPVLGNSDSVNSAPSGTVSSTPAAAEPRYKYFPVTAALTDSQLIALDQIVHTVQDTAFYHSSKFAALEIAALKSTLDKWPAKFAFPPLDLLRLVLVHPQGPSALGEAGLDTLVTQVLGVGMQAGPTEGENAIPVAARMLSLRVLANMFLHDAARKAVLAHKTEVLSKLPSFQAFHHKLVALSLSTVLLK</sequence>
<dbReference type="PROSITE" id="PS51394">
    <property type="entry name" value="PFU"/>
    <property type="match status" value="1"/>
</dbReference>
<dbReference type="GO" id="GO:0010992">
    <property type="term" value="P:ubiquitin recycling"/>
    <property type="evidence" value="ECO:0007669"/>
    <property type="project" value="TreeGrafter"/>
</dbReference>
<evidence type="ECO:0000256" key="2">
    <source>
        <dbReference type="ARBA" id="ARBA00022490"/>
    </source>
</evidence>